<accession>A0A6J4TMA3</accession>
<feature type="region of interest" description="Disordered" evidence="1">
    <location>
        <begin position="1"/>
        <end position="89"/>
    </location>
</feature>
<feature type="compositionally biased region" description="Basic and acidic residues" evidence="1">
    <location>
        <begin position="17"/>
        <end position="30"/>
    </location>
</feature>
<organism evidence="2">
    <name type="scientific">uncultured Solirubrobacteraceae bacterium</name>
    <dbReference type="NCBI Taxonomy" id="1162706"/>
    <lineage>
        <taxon>Bacteria</taxon>
        <taxon>Bacillati</taxon>
        <taxon>Actinomycetota</taxon>
        <taxon>Thermoleophilia</taxon>
        <taxon>Solirubrobacterales</taxon>
        <taxon>Solirubrobacteraceae</taxon>
        <taxon>environmental samples</taxon>
    </lineage>
</organism>
<dbReference type="AlphaFoldDB" id="A0A6J4TMA3"/>
<name>A0A6J4TMA3_9ACTN</name>
<proteinExistence type="predicted"/>
<sequence length="89" mass="10172">VELHAPRHDRVRRRASRDRGLRGVPEDRRALGAPADVPELRQGRLLRQLAQPPRHRASRGVQPPGRPLRRARRGLELVLPRRDDVPPAL</sequence>
<feature type="compositionally biased region" description="Low complexity" evidence="1">
    <location>
        <begin position="43"/>
        <end position="52"/>
    </location>
</feature>
<evidence type="ECO:0000256" key="1">
    <source>
        <dbReference type="SAM" id="MobiDB-lite"/>
    </source>
</evidence>
<protein>
    <submittedName>
        <fullName evidence="2">Uncharacterized protein</fullName>
    </submittedName>
</protein>
<reference evidence="2" key="1">
    <citation type="submission" date="2020-02" db="EMBL/GenBank/DDBJ databases">
        <authorList>
            <person name="Meier V. D."/>
        </authorList>
    </citation>
    <scope>NUCLEOTIDE SEQUENCE</scope>
    <source>
        <strain evidence="2">AVDCRST_MAG67</strain>
    </source>
</reference>
<feature type="non-terminal residue" evidence="2">
    <location>
        <position position="1"/>
    </location>
</feature>
<evidence type="ECO:0000313" key="2">
    <source>
        <dbReference type="EMBL" id="CAA9527597.1"/>
    </source>
</evidence>
<feature type="compositionally biased region" description="Basic and acidic residues" evidence="1">
    <location>
        <begin position="73"/>
        <end position="89"/>
    </location>
</feature>
<dbReference type="EMBL" id="CADCVQ010000160">
    <property type="protein sequence ID" value="CAA9527597.1"/>
    <property type="molecule type" value="Genomic_DNA"/>
</dbReference>
<gene>
    <name evidence="2" type="ORF">AVDCRST_MAG67-4172</name>
</gene>
<feature type="non-terminal residue" evidence="2">
    <location>
        <position position="89"/>
    </location>
</feature>